<accession>A0ABT8EB68</accession>
<dbReference type="Gene3D" id="3.90.79.10">
    <property type="entry name" value="Nucleoside Triphosphate Pyrophosphohydrolase"/>
    <property type="match status" value="1"/>
</dbReference>
<sequence>MMNQQIPSFGKKEAGLQYIRRTGVYAIIFDDRREKIAVMKTQKGFFLPGGTEGEESHAECLQREGNGRTGMEQSHQTIDWAGGMLHRLIS</sequence>
<protein>
    <submittedName>
        <fullName evidence="1">NUDIX hydrolase</fullName>
    </submittedName>
</protein>
<gene>
    <name evidence="1" type="ORF">QYF49_19525</name>
</gene>
<dbReference type="EMBL" id="JAUHLN010000004">
    <property type="protein sequence ID" value="MDN4075164.1"/>
    <property type="molecule type" value="Genomic_DNA"/>
</dbReference>
<comment type="caution">
    <text evidence="1">The sequence shown here is derived from an EMBL/GenBank/DDBJ whole genome shotgun (WGS) entry which is preliminary data.</text>
</comment>
<organism evidence="1 2">
    <name type="scientific">Fictibacillus terranigra</name>
    <dbReference type="NCBI Taxonomy" id="3058424"/>
    <lineage>
        <taxon>Bacteria</taxon>
        <taxon>Bacillati</taxon>
        <taxon>Bacillota</taxon>
        <taxon>Bacilli</taxon>
        <taxon>Bacillales</taxon>
        <taxon>Fictibacillaceae</taxon>
        <taxon>Fictibacillus</taxon>
    </lineage>
</organism>
<dbReference type="Proteomes" id="UP001168694">
    <property type="component" value="Unassembled WGS sequence"/>
</dbReference>
<name>A0ABT8EB68_9BACL</name>
<dbReference type="RefSeq" id="WP_290401268.1">
    <property type="nucleotide sequence ID" value="NZ_JAUHLN010000004.1"/>
</dbReference>
<reference evidence="1" key="1">
    <citation type="submission" date="2023-06" db="EMBL/GenBank/DDBJ databases">
        <title>Draft Genome Sequences of Representative Paenibacillus Polymyxa, Bacillus cereus, Fictibacillus sp., and Brevibacillus agri Strains Isolated from Amazonian Dark Earth.</title>
        <authorList>
            <person name="Pellegrinetti T.A."/>
            <person name="Cunha I.C.M."/>
            <person name="Chaves M.G."/>
            <person name="Freitas A.S."/>
            <person name="Silva A.V.R."/>
            <person name="Tsai S.M."/>
            <person name="Mendes L.W."/>
        </authorList>
    </citation>
    <scope>NUCLEOTIDE SEQUENCE</scope>
    <source>
        <strain evidence="1">CENA-BCM004</strain>
    </source>
</reference>
<proteinExistence type="predicted"/>
<keyword evidence="2" id="KW-1185">Reference proteome</keyword>
<keyword evidence="1" id="KW-0378">Hydrolase</keyword>
<dbReference type="GO" id="GO:0016787">
    <property type="term" value="F:hydrolase activity"/>
    <property type="evidence" value="ECO:0007669"/>
    <property type="project" value="UniProtKB-KW"/>
</dbReference>
<evidence type="ECO:0000313" key="1">
    <source>
        <dbReference type="EMBL" id="MDN4075164.1"/>
    </source>
</evidence>
<evidence type="ECO:0000313" key="2">
    <source>
        <dbReference type="Proteomes" id="UP001168694"/>
    </source>
</evidence>